<proteinExistence type="predicted"/>
<accession>A0A1I7V0R2</accession>
<dbReference type="AlphaFoldDB" id="A0A1I7V0R2"/>
<evidence type="ECO:0000313" key="1">
    <source>
        <dbReference type="Proteomes" id="UP000095282"/>
    </source>
</evidence>
<organism evidence="1 2">
    <name type="scientific">Caenorhabditis tropicalis</name>
    <dbReference type="NCBI Taxonomy" id="1561998"/>
    <lineage>
        <taxon>Eukaryota</taxon>
        <taxon>Metazoa</taxon>
        <taxon>Ecdysozoa</taxon>
        <taxon>Nematoda</taxon>
        <taxon>Chromadorea</taxon>
        <taxon>Rhabditida</taxon>
        <taxon>Rhabditina</taxon>
        <taxon>Rhabditomorpha</taxon>
        <taxon>Rhabditoidea</taxon>
        <taxon>Rhabditidae</taxon>
        <taxon>Peloderinae</taxon>
        <taxon>Caenorhabditis</taxon>
    </lineage>
</organism>
<name>A0A1I7V0R2_9PELO</name>
<dbReference type="WBParaSite" id="Csp11.Scaffold630.g21246.t1">
    <property type="protein sequence ID" value="Csp11.Scaffold630.g21246.t1"/>
    <property type="gene ID" value="Csp11.Scaffold630.g21246"/>
</dbReference>
<sequence length="86" mass="10340">MYYHWAYQRYPDTVAEYVKSEIALFSISPEEPLFAEKLKKNVLKKIKYVYDQRILYCEEIAETPYQEYKEFGHHIFNCVFRNGSAG</sequence>
<protein>
    <submittedName>
        <fullName evidence="2">Glyco_hydro_57 domain-containing protein</fullName>
    </submittedName>
</protein>
<keyword evidence="1" id="KW-1185">Reference proteome</keyword>
<dbReference type="eggNOG" id="KOG4735">
    <property type="taxonomic scope" value="Eukaryota"/>
</dbReference>
<dbReference type="Proteomes" id="UP000095282">
    <property type="component" value="Unplaced"/>
</dbReference>
<reference evidence="2" key="1">
    <citation type="submission" date="2016-11" db="UniProtKB">
        <authorList>
            <consortium name="WormBaseParasite"/>
        </authorList>
    </citation>
    <scope>IDENTIFICATION</scope>
</reference>
<evidence type="ECO:0000313" key="2">
    <source>
        <dbReference type="WBParaSite" id="Csp11.Scaffold630.g21246.t1"/>
    </source>
</evidence>